<dbReference type="AlphaFoldDB" id="A0AB73IQ12"/>
<reference evidence="1" key="1">
    <citation type="submission" date="2023-07" db="EMBL/GenBank/DDBJ databases">
        <title>Sorghum-associated microbial communities from plants grown in Nebraska, USA.</title>
        <authorList>
            <person name="Schachtman D."/>
        </authorList>
    </citation>
    <scope>NUCLEOTIDE SEQUENCE</scope>
    <source>
        <strain evidence="1">DS1061</strain>
    </source>
</reference>
<gene>
    <name evidence="1" type="ORF">J2793_007470</name>
</gene>
<protein>
    <recommendedName>
        <fullName evidence="3">Calcineurin-like phosphoesterase domain-containing protein</fullName>
    </recommendedName>
</protein>
<name>A0AB73IQ12_9BURK</name>
<dbReference type="InterPro" id="IPR029052">
    <property type="entry name" value="Metallo-depent_PP-like"/>
</dbReference>
<evidence type="ECO:0000313" key="1">
    <source>
        <dbReference type="EMBL" id="MDP9651995.1"/>
    </source>
</evidence>
<accession>A0AB73IQ12</accession>
<comment type="caution">
    <text evidence="1">The sequence shown here is derived from an EMBL/GenBank/DDBJ whole genome shotgun (WGS) entry which is preliminary data.</text>
</comment>
<dbReference type="Proteomes" id="UP001229486">
    <property type="component" value="Unassembled WGS sequence"/>
</dbReference>
<dbReference type="SUPFAM" id="SSF56300">
    <property type="entry name" value="Metallo-dependent phosphatases"/>
    <property type="match status" value="1"/>
</dbReference>
<evidence type="ECO:0000313" key="2">
    <source>
        <dbReference type="Proteomes" id="UP001229486"/>
    </source>
</evidence>
<sequence length="404" mass="46511">MDIRELKKAVKEHGSVRAAARELGIPESTLRGKIKVPLSENERKFRDDWTADDCIAELQRIAKIDEDKVISRNYFRVHSEISESTWNRHFGTFHEFKRQAGIVLSRHAHGLERAIAKHASKDVQRRMNVEKSGWEDAYLRPSSKRFQTVLVASDIHDIECDPFWRRCFIDTAKRVQPEKVVINGDALDLPEFGKYGVDPREWDVIGRIKWLHAFLNDIRVSCPETEIIYIEGNHEARLIRHLGEATPALKVVLSDLHGFTVPKLLGLDAYQVNYIARMDLAAFSERDMKQELAKNYHVMYDCLMAHHFPEGRNMGVPGFNGHHHKHIVWPFYSPQFGSSEWHQLGCGHARAATYCAGEKWALGFMLCHVDAQKKHTQFEYVELRDHAMIGGRFYERTAAEAIGS</sequence>
<organism evidence="1 2">
    <name type="scientific">Paraburkholderia caledonica</name>
    <dbReference type="NCBI Taxonomy" id="134536"/>
    <lineage>
        <taxon>Bacteria</taxon>
        <taxon>Pseudomonadati</taxon>
        <taxon>Pseudomonadota</taxon>
        <taxon>Betaproteobacteria</taxon>
        <taxon>Burkholderiales</taxon>
        <taxon>Burkholderiaceae</taxon>
        <taxon>Paraburkholderia</taxon>
    </lineage>
</organism>
<dbReference type="EMBL" id="JAURTK010000048">
    <property type="protein sequence ID" value="MDP9651995.1"/>
    <property type="molecule type" value="Genomic_DNA"/>
</dbReference>
<evidence type="ECO:0008006" key="3">
    <source>
        <dbReference type="Google" id="ProtNLM"/>
    </source>
</evidence>
<proteinExistence type="predicted"/>
<dbReference type="RefSeq" id="WP_392396483.1">
    <property type="nucleotide sequence ID" value="NZ_JAURTK010000048.1"/>
</dbReference>